<dbReference type="InterPro" id="IPR037175">
    <property type="entry name" value="KFase_sf"/>
</dbReference>
<comment type="similarity">
    <text evidence="1">Belongs to the Cyclase 1 superfamily.</text>
</comment>
<dbReference type="InParanoid" id="A0A194X6X8"/>
<dbReference type="PANTHER" id="PTHR34861">
    <property type="match status" value="1"/>
</dbReference>
<sequence>MLPETPSFSSLPLKRGGPRGNAWGLYGEKDELGMLNRLTPETTLAATKEIVHGIRITTDWSLNALKTPCFSRQAFHQHIKHKEPRTVNDDILTLNTQSSTQWDGFRHFGYQDHKIYFNGCTQEDIHSTSKNGINVWVENGGVVGRGVLLDYDHWASTQGRTPKPLETTEITVADLQAVADSQGVTFKPGDILFVHSGYLKALEALESEGGGAKTYATTTDMPGMGVKSCEESLKWIWDNQFSAVVGDMMAFEAIPFQSKTHWMHEWLLAGWGMPIGELFDLQRLATECRRLSKWSFFFSSVPLNVPGGVASPPNGVAIL</sequence>
<reference evidence="2 3" key="1">
    <citation type="submission" date="2015-10" db="EMBL/GenBank/DDBJ databases">
        <title>Full genome of DAOMC 229536 Phialocephala scopiformis, a fungal endophyte of spruce producing the potent anti-insectan compound rugulosin.</title>
        <authorList>
            <consortium name="DOE Joint Genome Institute"/>
            <person name="Walker A.K."/>
            <person name="Frasz S.L."/>
            <person name="Seifert K.A."/>
            <person name="Miller J.D."/>
            <person name="Mondo S.J."/>
            <person name="Labutti K."/>
            <person name="Lipzen A."/>
            <person name="Dockter R."/>
            <person name="Kennedy M."/>
            <person name="Grigoriev I.V."/>
            <person name="Spatafora J.W."/>
        </authorList>
    </citation>
    <scope>NUCLEOTIDE SEQUENCE [LARGE SCALE GENOMIC DNA]</scope>
    <source>
        <strain evidence="2 3">CBS 120377</strain>
    </source>
</reference>
<organism evidence="2 3">
    <name type="scientific">Mollisia scopiformis</name>
    <name type="common">Conifer needle endophyte fungus</name>
    <name type="synonym">Phialocephala scopiformis</name>
    <dbReference type="NCBI Taxonomy" id="149040"/>
    <lineage>
        <taxon>Eukaryota</taxon>
        <taxon>Fungi</taxon>
        <taxon>Dikarya</taxon>
        <taxon>Ascomycota</taxon>
        <taxon>Pezizomycotina</taxon>
        <taxon>Leotiomycetes</taxon>
        <taxon>Helotiales</taxon>
        <taxon>Mollisiaceae</taxon>
        <taxon>Mollisia</taxon>
    </lineage>
</organism>
<evidence type="ECO:0000256" key="1">
    <source>
        <dbReference type="ARBA" id="ARBA00007865"/>
    </source>
</evidence>
<proteinExistence type="inferred from homology"/>
<dbReference type="PANTHER" id="PTHR34861:SF11">
    <property type="entry name" value="CYCLASE"/>
    <property type="match status" value="1"/>
</dbReference>
<evidence type="ECO:0000313" key="2">
    <source>
        <dbReference type="EMBL" id="KUJ15928.1"/>
    </source>
</evidence>
<dbReference type="GeneID" id="28820569"/>
<keyword evidence="3" id="KW-1185">Reference proteome</keyword>
<dbReference type="Gene3D" id="3.50.30.50">
    <property type="entry name" value="Putative cyclase"/>
    <property type="match status" value="1"/>
</dbReference>
<dbReference type="AlphaFoldDB" id="A0A194X6X8"/>
<dbReference type="InterPro" id="IPR007325">
    <property type="entry name" value="KFase/CYL"/>
</dbReference>
<dbReference type="EMBL" id="KQ947417">
    <property type="protein sequence ID" value="KUJ15928.1"/>
    <property type="molecule type" value="Genomic_DNA"/>
</dbReference>
<name>A0A194X6X8_MOLSC</name>
<dbReference type="RefSeq" id="XP_018070283.1">
    <property type="nucleotide sequence ID" value="XM_018210843.1"/>
</dbReference>
<dbReference type="SUPFAM" id="SSF102198">
    <property type="entry name" value="Putative cyclase"/>
    <property type="match status" value="1"/>
</dbReference>
<dbReference type="GO" id="GO:0019441">
    <property type="term" value="P:L-tryptophan catabolic process to kynurenine"/>
    <property type="evidence" value="ECO:0007669"/>
    <property type="project" value="InterPro"/>
</dbReference>
<dbReference type="GO" id="GO:0004061">
    <property type="term" value="F:arylformamidase activity"/>
    <property type="evidence" value="ECO:0007669"/>
    <property type="project" value="InterPro"/>
</dbReference>
<dbReference type="Proteomes" id="UP000070700">
    <property type="component" value="Unassembled WGS sequence"/>
</dbReference>
<protein>
    <recommendedName>
        <fullName evidence="4">Cyclase</fullName>
    </recommendedName>
</protein>
<dbReference type="OrthoDB" id="5396at2759"/>
<accession>A0A194X6X8</accession>
<gene>
    <name evidence="2" type="ORF">LY89DRAFT_618621</name>
</gene>
<dbReference type="KEGG" id="psco:LY89DRAFT_618621"/>
<evidence type="ECO:0008006" key="4">
    <source>
        <dbReference type="Google" id="ProtNLM"/>
    </source>
</evidence>
<evidence type="ECO:0000313" key="3">
    <source>
        <dbReference type="Proteomes" id="UP000070700"/>
    </source>
</evidence>
<dbReference type="Pfam" id="PF04199">
    <property type="entry name" value="Cyclase"/>
    <property type="match status" value="1"/>
</dbReference>